<dbReference type="RefSeq" id="WP_229961156.1">
    <property type="nucleotide sequence ID" value="NZ_JAJJWI010000010.1"/>
</dbReference>
<organism evidence="1 2">
    <name type="scientific">Pontibacter silvestris</name>
    <dbReference type="NCBI Taxonomy" id="2305183"/>
    <lineage>
        <taxon>Bacteria</taxon>
        <taxon>Pseudomonadati</taxon>
        <taxon>Bacteroidota</taxon>
        <taxon>Cytophagia</taxon>
        <taxon>Cytophagales</taxon>
        <taxon>Hymenobacteraceae</taxon>
        <taxon>Pontibacter</taxon>
    </lineage>
</organism>
<evidence type="ECO:0000313" key="1">
    <source>
        <dbReference type="EMBL" id="MFD2066343.1"/>
    </source>
</evidence>
<keyword evidence="1" id="KW-0378">Hydrolase</keyword>
<evidence type="ECO:0000313" key="2">
    <source>
        <dbReference type="Proteomes" id="UP001597369"/>
    </source>
</evidence>
<gene>
    <name evidence="1" type="ORF">ACFSKU_05560</name>
</gene>
<dbReference type="Proteomes" id="UP001597369">
    <property type="component" value="Unassembled WGS sequence"/>
</dbReference>
<protein>
    <submittedName>
        <fullName evidence="1">Alpha/beta hydrolase</fullName>
    </submittedName>
</protein>
<dbReference type="SUPFAM" id="SSF53474">
    <property type="entry name" value="alpha/beta-Hydrolases"/>
    <property type="match status" value="1"/>
</dbReference>
<name>A0ABW4WVW2_9BACT</name>
<dbReference type="InterPro" id="IPR029058">
    <property type="entry name" value="AB_hydrolase_fold"/>
</dbReference>
<sequence>MRVFLLPGFGEDESIFDKIYPHIPGEKIFLNPWVLLGSQPRTEINALRYARELTNWYAIKQEDVIIGHSTGGWVALHIKHILNCPIIQISSWTERYKVVKPETKPELAYWLTKKGLLFNRLTKYLLIKKRYESKPSAPVFASVFDKLIKGNKNNVNNQLRLIFEDVNEPVTVEPDLRIHARADNIVQVPDQPFHEVPGDHFSLYIYPEKVYVPIVDFLAKYQTVK</sequence>
<dbReference type="Gene3D" id="3.40.50.1820">
    <property type="entry name" value="alpha/beta hydrolase"/>
    <property type="match status" value="1"/>
</dbReference>
<keyword evidence="2" id="KW-1185">Reference proteome</keyword>
<dbReference type="GO" id="GO:0016787">
    <property type="term" value="F:hydrolase activity"/>
    <property type="evidence" value="ECO:0007669"/>
    <property type="project" value="UniProtKB-KW"/>
</dbReference>
<comment type="caution">
    <text evidence="1">The sequence shown here is derived from an EMBL/GenBank/DDBJ whole genome shotgun (WGS) entry which is preliminary data.</text>
</comment>
<proteinExistence type="predicted"/>
<reference evidence="2" key="1">
    <citation type="journal article" date="2019" name="Int. J. Syst. Evol. Microbiol.">
        <title>The Global Catalogue of Microorganisms (GCM) 10K type strain sequencing project: providing services to taxonomists for standard genome sequencing and annotation.</title>
        <authorList>
            <consortium name="The Broad Institute Genomics Platform"/>
            <consortium name="The Broad Institute Genome Sequencing Center for Infectious Disease"/>
            <person name="Wu L."/>
            <person name="Ma J."/>
        </authorList>
    </citation>
    <scope>NUCLEOTIDE SEQUENCE [LARGE SCALE GENOMIC DNA]</scope>
    <source>
        <strain evidence="2">JCM 16545</strain>
    </source>
</reference>
<dbReference type="EMBL" id="JBHUHV010000018">
    <property type="protein sequence ID" value="MFD2066343.1"/>
    <property type="molecule type" value="Genomic_DNA"/>
</dbReference>
<accession>A0ABW4WVW2</accession>